<evidence type="ECO:0000256" key="2">
    <source>
        <dbReference type="ARBA" id="ARBA00022448"/>
    </source>
</evidence>
<evidence type="ECO:0000256" key="7">
    <source>
        <dbReference type="ARBA" id="ARBA00023136"/>
    </source>
</evidence>
<keyword evidence="5 9" id="KW-0812">Transmembrane</keyword>
<evidence type="ECO:0000256" key="5">
    <source>
        <dbReference type="ARBA" id="ARBA00022692"/>
    </source>
</evidence>
<feature type="domain" description="Tripartite ATP-independent periplasmic transporters DctQ component" evidence="10">
    <location>
        <begin position="33"/>
        <end position="164"/>
    </location>
</feature>
<evidence type="ECO:0000313" key="12">
    <source>
        <dbReference type="Proteomes" id="UP000006346"/>
    </source>
</evidence>
<keyword evidence="4" id="KW-0997">Cell inner membrane</keyword>
<comment type="subcellular location">
    <subcellularLocation>
        <location evidence="1">Cell inner membrane</location>
        <topology evidence="1">Multi-pass membrane protein</topology>
    </subcellularLocation>
</comment>
<dbReference type="AlphaFoldDB" id="G7WIZ0"/>
<feature type="transmembrane region" description="Helical" evidence="9">
    <location>
        <begin position="24"/>
        <end position="47"/>
    </location>
</feature>
<protein>
    <submittedName>
        <fullName evidence="11">TRAP-type C4-dicarboxylate transport system, small permease component</fullName>
    </submittedName>
</protein>
<dbReference type="GO" id="GO:0005886">
    <property type="term" value="C:plasma membrane"/>
    <property type="evidence" value="ECO:0007669"/>
    <property type="project" value="UniProtKB-SubCell"/>
</dbReference>
<keyword evidence="3" id="KW-1003">Cell membrane</keyword>
<dbReference type="PANTHER" id="PTHR35011">
    <property type="entry name" value="2,3-DIKETO-L-GULONATE TRAP TRANSPORTER SMALL PERMEASE PROTEIN YIAM"/>
    <property type="match status" value="1"/>
</dbReference>
<keyword evidence="6 9" id="KW-1133">Transmembrane helix</keyword>
<evidence type="ECO:0000256" key="1">
    <source>
        <dbReference type="ARBA" id="ARBA00004429"/>
    </source>
</evidence>
<keyword evidence="7 9" id="KW-0472">Membrane</keyword>
<dbReference type="Pfam" id="PF04290">
    <property type="entry name" value="DctQ"/>
    <property type="match status" value="1"/>
</dbReference>
<keyword evidence="12" id="KW-1185">Reference proteome</keyword>
<keyword evidence="2" id="KW-0813">Transport</keyword>
<reference evidence="11 12" key="2">
    <citation type="journal article" date="2012" name="J. Bacteriol.">
        <title>Complete genome sequences of Desulfosporosinus orientis DSM765T, Desulfosporosinus youngiae DSM17734T, Desulfosporosinus meridiei DSM13257T, and Desulfosporosinus acidiphilus DSM22704T.</title>
        <authorList>
            <person name="Pester M."/>
            <person name="Brambilla E."/>
            <person name="Alazard D."/>
            <person name="Rattei T."/>
            <person name="Weinmaier T."/>
            <person name="Han J."/>
            <person name="Lucas S."/>
            <person name="Lapidus A."/>
            <person name="Cheng J.F."/>
            <person name="Goodwin L."/>
            <person name="Pitluck S."/>
            <person name="Peters L."/>
            <person name="Ovchinnikova G."/>
            <person name="Teshima H."/>
            <person name="Detter J.C."/>
            <person name="Han C.S."/>
            <person name="Tapia R."/>
            <person name="Land M.L."/>
            <person name="Hauser L."/>
            <person name="Kyrpides N.C."/>
            <person name="Ivanova N.N."/>
            <person name="Pagani I."/>
            <person name="Huntmann M."/>
            <person name="Wei C.L."/>
            <person name="Davenport K.W."/>
            <person name="Daligault H."/>
            <person name="Chain P.S."/>
            <person name="Chen A."/>
            <person name="Mavromatis K."/>
            <person name="Markowitz V."/>
            <person name="Szeto E."/>
            <person name="Mikhailova N."/>
            <person name="Pati A."/>
            <person name="Wagner M."/>
            <person name="Woyke T."/>
            <person name="Ollivier B."/>
            <person name="Klenk H.P."/>
            <person name="Spring S."/>
            <person name="Loy A."/>
        </authorList>
    </citation>
    <scope>NUCLEOTIDE SEQUENCE [LARGE SCALE GENOMIC DNA]</scope>
    <source>
        <strain evidence="12">ATCC 19365 / DSM 765 / NCIMB 8382 / VKM B-1628</strain>
    </source>
</reference>
<evidence type="ECO:0000313" key="11">
    <source>
        <dbReference type="EMBL" id="AET69715.1"/>
    </source>
</evidence>
<name>G7WIZ0_DESOD</name>
<dbReference type="InterPro" id="IPR007387">
    <property type="entry name" value="TRAP_DctQ"/>
</dbReference>
<dbReference type="HOGENOM" id="CLU_086356_3_6_9"/>
<dbReference type="PATRIC" id="fig|768706.3.peg.4346"/>
<sequence>MPAWVPQRGIGWDMKKIFANLEEYLCTMLLSIMTIVVFYQVFCRFVIKAALPWSEELSIYILAWVTFLGASIGVKRGSHIGVEAVIVLFPKKIQRYFVLLSYIFCTVFFVIIVYYGLLIVQKQIITGQVSPAMRIPMYYAYLSVPVGSILIVIRFVQKFIAELKTKDKSEPSDLNTLGGHNK</sequence>
<evidence type="ECO:0000256" key="8">
    <source>
        <dbReference type="ARBA" id="ARBA00038436"/>
    </source>
</evidence>
<feature type="transmembrane region" description="Helical" evidence="9">
    <location>
        <begin position="59"/>
        <end position="75"/>
    </location>
</feature>
<evidence type="ECO:0000259" key="10">
    <source>
        <dbReference type="Pfam" id="PF04290"/>
    </source>
</evidence>
<organism evidence="11 12">
    <name type="scientific">Desulfosporosinus orientis (strain ATCC 19365 / DSM 765 / NCIMB 8382 / VKM B-1628 / Singapore I)</name>
    <name type="common">Desulfotomaculum orientis</name>
    <dbReference type="NCBI Taxonomy" id="768706"/>
    <lineage>
        <taxon>Bacteria</taxon>
        <taxon>Bacillati</taxon>
        <taxon>Bacillota</taxon>
        <taxon>Clostridia</taxon>
        <taxon>Eubacteriales</taxon>
        <taxon>Desulfitobacteriaceae</taxon>
        <taxon>Desulfosporosinus</taxon>
    </lineage>
</organism>
<evidence type="ECO:0000256" key="9">
    <source>
        <dbReference type="SAM" id="Phobius"/>
    </source>
</evidence>
<dbReference type="GO" id="GO:0022857">
    <property type="term" value="F:transmembrane transporter activity"/>
    <property type="evidence" value="ECO:0007669"/>
    <property type="project" value="TreeGrafter"/>
</dbReference>
<dbReference type="PANTHER" id="PTHR35011:SF11">
    <property type="entry name" value="TRAP TRANSPORTER SMALL PERMEASE PROTEIN"/>
    <property type="match status" value="1"/>
</dbReference>
<gene>
    <name evidence="11" type="ordered locus">Desor_4284</name>
</gene>
<comment type="similarity">
    <text evidence="8">Belongs to the TRAP transporter small permease family.</text>
</comment>
<reference evidence="12" key="1">
    <citation type="submission" date="2011-11" db="EMBL/GenBank/DDBJ databases">
        <title>Complete sequence of Desulfosporosinus orientis DSM 765.</title>
        <authorList>
            <person name="Lucas S."/>
            <person name="Han J."/>
            <person name="Lapidus A."/>
            <person name="Cheng J.-F."/>
            <person name="Goodwin L."/>
            <person name="Pitluck S."/>
            <person name="Peters L."/>
            <person name="Ovchinnikova G."/>
            <person name="Teshima H."/>
            <person name="Detter J.C."/>
            <person name="Han C."/>
            <person name="Tapia R."/>
            <person name="Land M."/>
            <person name="Hauser L."/>
            <person name="Kyrpides N."/>
            <person name="Ivanova N."/>
            <person name="Pagani I."/>
            <person name="Pester M."/>
            <person name="Spring S."/>
            <person name="Ollivier B."/>
            <person name="Rattei T."/>
            <person name="Klenk H.-P."/>
            <person name="Wagner M."/>
            <person name="Loy A."/>
            <person name="Woyke T."/>
        </authorList>
    </citation>
    <scope>NUCLEOTIDE SEQUENCE [LARGE SCALE GENOMIC DNA]</scope>
    <source>
        <strain evidence="12">ATCC 19365 / DSM 765 / NCIMB 8382 / VKM B-1628</strain>
    </source>
</reference>
<evidence type="ECO:0000256" key="4">
    <source>
        <dbReference type="ARBA" id="ARBA00022519"/>
    </source>
</evidence>
<dbReference type="KEGG" id="dor:Desor_4284"/>
<dbReference type="eggNOG" id="COG3090">
    <property type="taxonomic scope" value="Bacteria"/>
</dbReference>
<dbReference type="EMBL" id="CP003108">
    <property type="protein sequence ID" value="AET69715.1"/>
    <property type="molecule type" value="Genomic_DNA"/>
</dbReference>
<accession>G7WIZ0</accession>
<evidence type="ECO:0000256" key="6">
    <source>
        <dbReference type="ARBA" id="ARBA00022989"/>
    </source>
</evidence>
<feature type="transmembrane region" description="Helical" evidence="9">
    <location>
        <begin position="138"/>
        <end position="156"/>
    </location>
</feature>
<dbReference type="InterPro" id="IPR055348">
    <property type="entry name" value="DctQ"/>
</dbReference>
<proteinExistence type="inferred from homology"/>
<feature type="transmembrane region" description="Helical" evidence="9">
    <location>
        <begin position="96"/>
        <end position="118"/>
    </location>
</feature>
<dbReference type="Proteomes" id="UP000006346">
    <property type="component" value="Chromosome"/>
</dbReference>
<dbReference type="GO" id="GO:0015740">
    <property type="term" value="P:C4-dicarboxylate transport"/>
    <property type="evidence" value="ECO:0007669"/>
    <property type="project" value="TreeGrafter"/>
</dbReference>
<dbReference type="STRING" id="768706.Desor_4284"/>
<evidence type="ECO:0000256" key="3">
    <source>
        <dbReference type="ARBA" id="ARBA00022475"/>
    </source>
</evidence>